<feature type="region of interest" description="Disordered" evidence="1">
    <location>
        <begin position="132"/>
        <end position="153"/>
    </location>
</feature>
<feature type="non-terminal residue" evidence="3">
    <location>
        <position position="247"/>
    </location>
</feature>
<name>X1Q3W3_9ZZZZ</name>
<gene>
    <name evidence="3" type="ORF">S06H3_47919</name>
</gene>
<feature type="domain" description="Nuclease associated modular" evidence="2">
    <location>
        <begin position="152"/>
        <end position="168"/>
    </location>
</feature>
<feature type="domain" description="Nuclease associated modular" evidence="2">
    <location>
        <begin position="73"/>
        <end position="89"/>
    </location>
</feature>
<dbReference type="EMBL" id="BARV01030137">
    <property type="protein sequence ID" value="GAI37924.1"/>
    <property type="molecule type" value="Genomic_DNA"/>
</dbReference>
<evidence type="ECO:0000256" key="1">
    <source>
        <dbReference type="SAM" id="MobiDB-lite"/>
    </source>
</evidence>
<proteinExistence type="predicted"/>
<sequence>MRGAPSDPQKYTEMCQQRSESLKHYLSNPEAREKRSETLKAYLSSHPEVKQERIEQLKRLQPLAVEKAREKTLGKPLSEEHKNRIRETKLKSGYHHSEKTRQKIGEAGEGRIPWNKGRKCPETSKKLKGRIQPFRGKKNPNMARKGEKNPFYGKKHTEESLKKMFKSLAAKPNKPEQFLIHLFQENDIPLRYVGDGQVIIDGKCPDFINNNGGKQLLELFGERWHELEEEQERKKAFAEYGFETLII</sequence>
<dbReference type="AlphaFoldDB" id="X1Q3W3"/>
<feature type="domain" description="Nuclease associated modular" evidence="2">
    <location>
        <begin position="92"/>
        <end position="108"/>
    </location>
</feature>
<reference evidence="3" key="1">
    <citation type="journal article" date="2014" name="Front. Microbiol.">
        <title>High frequency of phylogenetically diverse reductive dehalogenase-homologous genes in deep subseafloor sedimentary metagenomes.</title>
        <authorList>
            <person name="Kawai M."/>
            <person name="Futagami T."/>
            <person name="Toyoda A."/>
            <person name="Takaki Y."/>
            <person name="Nishi S."/>
            <person name="Hori S."/>
            <person name="Arai W."/>
            <person name="Tsubouchi T."/>
            <person name="Morono Y."/>
            <person name="Uchiyama I."/>
            <person name="Ito T."/>
            <person name="Fujiyama A."/>
            <person name="Inagaki F."/>
            <person name="Takami H."/>
        </authorList>
    </citation>
    <scope>NUCLEOTIDE SEQUENCE</scope>
    <source>
        <strain evidence="3">Expedition CK06-06</strain>
    </source>
</reference>
<feature type="region of interest" description="Disordered" evidence="1">
    <location>
        <begin position="1"/>
        <end position="33"/>
    </location>
</feature>
<accession>X1Q3W3</accession>
<dbReference type="Pfam" id="PF07460">
    <property type="entry name" value="NUMOD3"/>
    <property type="match status" value="2"/>
</dbReference>
<protein>
    <recommendedName>
        <fullName evidence="2">Nuclease associated modular domain-containing protein</fullName>
    </recommendedName>
</protein>
<dbReference type="SUPFAM" id="SSF64496">
    <property type="entry name" value="DNA-binding domain of intron-encoded endonucleases"/>
    <property type="match status" value="1"/>
</dbReference>
<organism evidence="3">
    <name type="scientific">marine sediment metagenome</name>
    <dbReference type="NCBI Taxonomy" id="412755"/>
    <lineage>
        <taxon>unclassified sequences</taxon>
        <taxon>metagenomes</taxon>
        <taxon>ecological metagenomes</taxon>
    </lineage>
</organism>
<dbReference type="GO" id="GO:0003677">
    <property type="term" value="F:DNA binding"/>
    <property type="evidence" value="ECO:0007669"/>
    <property type="project" value="InterPro"/>
</dbReference>
<dbReference type="SMART" id="SM00496">
    <property type="entry name" value="IENR2"/>
    <property type="match status" value="3"/>
</dbReference>
<evidence type="ECO:0000313" key="3">
    <source>
        <dbReference type="EMBL" id="GAI37924.1"/>
    </source>
</evidence>
<comment type="caution">
    <text evidence="3">The sequence shown here is derived from an EMBL/GenBank/DDBJ whole genome shotgun (WGS) entry which is preliminary data.</text>
</comment>
<dbReference type="InterPro" id="IPR003611">
    <property type="entry name" value="NUMOD3"/>
</dbReference>
<evidence type="ECO:0000259" key="2">
    <source>
        <dbReference type="SMART" id="SM00496"/>
    </source>
</evidence>